<dbReference type="SMART" id="SM00344">
    <property type="entry name" value="HTH_ASNC"/>
    <property type="match status" value="1"/>
</dbReference>
<evidence type="ECO:0000313" key="6">
    <source>
        <dbReference type="Proteomes" id="UP000094936"/>
    </source>
</evidence>
<dbReference type="InterPro" id="IPR019887">
    <property type="entry name" value="Tscrpt_reg_AsnC/Lrp_C"/>
</dbReference>
<dbReference type="GO" id="GO:0005829">
    <property type="term" value="C:cytosol"/>
    <property type="evidence" value="ECO:0007669"/>
    <property type="project" value="TreeGrafter"/>
</dbReference>
<name>A0A1C3EBE3_9GAMM</name>
<accession>A0A1C3EBE3</accession>
<proteinExistence type="predicted"/>
<dbReference type="AlphaFoldDB" id="A0A1C3EBE3"/>
<keyword evidence="2" id="KW-0238">DNA-binding</keyword>
<reference evidence="5 6" key="1">
    <citation type="submission" date="2016-05" db="EMBL/GenBank/DDBJ databases">
        <title>Genomic Taxonomy of the Vibrionaceae.</title>
        <authorList>
            <person name="Gomez-Gil B."/>
            <person name="Enciso-Ibarra J."/>
        </authorList>
    </citation>
    <scope>NUCLEOTIDE SEQUENCE [LARGE SCALE GENOMIC DNA]</scope>
    <source>
        <strain evidence="5 6">CAIM 1920</strain>
    </source>
</reference>
<dbReference type="SUPFAM" id="SSF54909">
    <property type="entry name" value="Dimeric alpha+beta barrel"/>
    <property type="match status" value="1"/>
</dbReference>
<comment type="caution">
    <text evidence="5">The sequence shown here is derived from an EMBL/GenBank/DDBJ whole genome shotgun (WGS) entry which is preliminary data.</text>
</comment>
<dbReference type="Pfam" id="PF01037">
    <property type="entry name" value="AsnC_trans_reg"/>
    <property type="match status" value="1"/>
</dbReference>
<dbReference type="Proteomes" id="UP000094936">
    <property type="component" value="Unassembled WGS sequence"/>
</dbReference>
<dbReference type="InterPro" id="IPR036390">
    <property type="entry name" value="WH_DNA-bd_sf"/>
</dbReference>
<evidence type="ECO:0000259" key="4">
    <source>
        <dbReference type="PROSITE" id="PS50956"/>
    </source>
</evidence>
<dbReference type="InterPro" id="IPR036388">
    <property type="entry name" value="WH-like_DNA-bd_sf"/>
</dbReference>
<dbReference type="PRINTS" id="PR00033">
    <property type="entry name" value="HTHASNC"/>
</dbReference>
<dbReference type="GO" id="GO:0043200">
    <property type="term" value="P:response to amino acid"/>
    <property type="evidence" value="ECO:0007669"/>
    <property type="project" value="TreeGrafter"/>
</dbReference>
<keyword evidence="1" id="KW-0805">Transcription regulation</keyword>
<dbReference type="SUPFAM" id="SSF46785">
    <property type="entry name" value="Winged helix' DNA-binding domain"/>
    <property type="match status" value="1"/>
</dbReference>
<organism evidence="5 6">
    <name type="scientific">Veronia pacifica</name>
    <dbReference type="NCBI Taxonomy" id="1080227"/>
    <lineage>
        <taxon>Bacteria</taxon>
        <taxon>Pseudomonadati</taxon>
        <taxon>Pseudomonadota</taxon>
        <taxon>Gammaproteobacteria</taxon>
        <taxon>Vibrionales</taxon>
        <taxon>Vibrionaceae</taxon>
        <taxon>Veronia</taxon>
    </lineage>
</organism>
<dbReference type="PROSITE" id="PS50956">
    <property type="entry name" value="HTH_ASNC_2"/>
    <property type="match status" value="1"/>
</dbReference>
<feature type="domain" description="HTH asnC-type" evidence="4">
    <location>
        <begin position="3"/>
        <end position="64"/>
    </location>
</feature>
<gene>
    <name evidence="5" type="ORF">A8L45_20075</name>
</gene>
<dbReference type="Gene3D" id="1.10.10.10">
    <property type="entry name" value="Winged helix-like DNA-binding domain superfamily/Winged helix DNA-binding domain"/>
    <property type="match status" value="1"/>
</dbReference>
<keyword evidence="6" id="KW-1185">Reference proteome</keyword>
<dbReference type="OrthoDB" id="8590699at2"/>
<evidence type="ECO:0000256" key="3">
    <source>
        <dbReference type="ARBA" id="ARBA00023163"/>
    </source>
</evidence>
<dbReference type="PANTHER" id="PTHR30154:SF34">
    <property type="entry name" value="TRANSCRIPTIONAL REGULATOR AZLB"/>
    <property type="match status" value="1"/>
</dbReference>
<dbReference type="GO" id="GO:0043565">
    <property type="term" value="F:sequence-specific DNA binding"/>
    <property type="evidence" value="ECO:0007669"/>
    <property type="project" value="InterPro"/>
</dbReference>
<dbReference type="InterPro" id="IPR000485">
    <property type="entry name" value="AsnC-type_HTH_dom"/>
</dbReference>
<dbReference type="InterPro" id="IPR019888">
    <property type="entry name" value="Tscrpt_reg_AsnC-like"/>
</dbReference>
<sequence>MKLDRIDKNILRQLQRNADISNLSLAETVGLSPAACFKRVRRLKAQGVIKSLVAIVDQKILGPCLHMLVEVKMERDKPQLHANFLRRVQRTIEVKECFKVTGDGDFVLIIDVPDMEHYEALCEDIFYADENVKNFRTMISMNKVKYSTEVQIP</sequence>
<dbReference type="Gene3D" id="3.30.70.920">
    <property type="match status" value="1"/>
</dbReference>
<dbReference type="RefSeq" id="WP_068905159.1">
    <property type="nucleotide sequence ID" value="NZ_JBHUIF010000019.1"/>
</dbReference>
<dbReference type="PANTHER" id="PTHR30154">
    <property type="entry name" value="LEUCINE-RESPONSIVE REGULATORY PROTEIN"/>
    <property type="match status" value="1"/>
</dbReference>
<evidence type="ECO:0000256" key="1">
    <source>
        <dbReference type="ARBA" id="ARBA00023015"/>
    </source>
</evidence>
<protein>
    <submittedName>
        <fullName evidence="5">ArsR family transcriptional regulator</fullName>
    </submittedName>
</protein>
<dbReference type="STRING" id="1080227.A8L45_20075"/>
<dbReference type="EMBL" id="LYBM01000052">
    <property type="protein sequence ID" value="ODA30514.1"/>
    <property type="molecule type" value="Genomic_DNA"/>
</dbReference>
<evidence type="ECO:0000313" key="5">
    <source>
        <dbReference type="EMBL" id="ODA30514.1"/>
    </source>
</evidence>
<keyword evidence="3" id="KW-0804">Transcription</keyword>
<dbReference type="Pfam" id="PF13412">
    <property type="entry name" value="HTH_24"/>
    <property type="match status" value="1"/>
</dbReference>
<evidence type="ECO:0000256" key="2">
    <source>
        <dbReference type="ARBA" id="ARBA00023125"/>
    </source>
</evidence>
<dbReference type="InterPro" id="IPR011008">
    <property type="entry name" value="Dimeric_a/b-barrel"/>
</dbReference>